<evidence type="ECO:0000256" key="2">
    <source>
        <dbReference type="ARBA" id="ARBA00022801"/>
    </source>
</evidence>
<dbReference type="NCBIfam" id="TIGR00666">
    <property type="entry name" value="PBP4"/>
    <property type="match status" value="1"/>
</dbReference>
<comment type="caution">
    <text evidence="3">The sequence shown here is derived from an EMBL/GenBank/DDBJ whole genome shotgun (WGS) entry which is preliminary data.</text>
</comment>
<dbReference type="GO" id="GO:0000270">
    <property type="term" value="P:peptidoglycan metabolic process"/>
    <property type="evidence" value="ECO:0007669"/>
    <property type="project" value="TreeGrafter"/>
</dbReference>
<dbReference type="EMBL" id="PYGJ01000012">
    <property type="protein sequence ID" value="PSL18128.1"/>
    <property type="molecule type" value="Genomic_DNA"/>
</dbReference>
<gene>
    <name evidence="3" type="ORF">CLV88_11252</name>
</gene>
<dbReference type="Gene3D" id="3.50.80.20">
    <property type="entry name" value="D-Ala-D-Ala carboxypeptidase C, peptidase S13"/>
    <property type="match status" value="1"/>
</dbReference>
<name>A0A2P8F8V2_9RHOB</name>
<keyword evidence="3" id="KW-0645">Protease</keyword>
<dbReference type="InterPro" id="IPR012338">
    <property type="entry name" value="Beta-lactam/transpept-like"/>
</dbReference>
<keyword evidence="3" id="KW-0121">Carboxypeptidase</keyword>
<dbReference type="Pfam" id="PF02113">
    <property type="entry name" value="Peptidase_S13"/>
    <property type="match status" value="1"/>
</dbReference>
<comment type="similarity">
    <text evidence="1">Belongs to the peptidase S13 family.</text>
</comment>
<keyword evidence="4" id="KW-1185">Reference proteome</keyword>
<protein>
    <submittedName>
        <fullName evidence="3">D-alanyl-D-alanine carboxypeptidase/D-alanyl-D-alanine-endopeptidase (Penicillin-binding protein 4)</fullName>
    </submittedName>
</protein>
<dbReference type="PRINTS" id="PR00922">
    <property type="entry name" value="DADACBPTASE3"/>
</dbReference>
<reference evidence="3 4" key="1">
    <citation type="submission" date="2018-03" db="EMBL/GenBank/DDBJ databases">
        <title>Genomic Encyclopedia of Archaeal and Bacterial Type Strains, Phase II (KMG-II): from individual species to whole genera.</title>
        <authorList>
            <person name="Goeker M."/>
        </authorList>
    </citation>
    <scope>NUCLEOTIDE SEQUENCE [LARGE SCALE GENOMIC DNA]</scope>
    <source>
        <strain evidence="3 4">DSM 100673</strain>
    </source>
</reference>
<dbReference type="GO" id="GO:0004185">
    <property type="term" value="F:serine-type carboxypeptidase activity"/>
    <property type="evidence" value="ECO:0007669"/>
    <property type="project" value="InterPro"/>
</dbReference>
<dbReference type="InterPro" id="IPR000667">
    <property type="entry name" value="Peptidase_S13"/>
</dbReference>
<accession>A0A2P8F8V2</accession>
<dbReference type="SUPFAM" id="SSF56601">
    <property type="entry name" value="beta-lactamase/transpeptidase-like"/>
    <property type="match status" value="1"/>
</dbReference>
<evidence type="ECO:0000256" key="1">
    <source>
        <dbReference type="ARBA" id="ARBA00006096"/>
    </source>
</evidence>
<dbReference type="Proteomes" id="UP000240418">
    <property type="component" value="Unassembled WGS sequence"/>
</dbReference>
<dbReference type="PANTHER" id="PTHR30023:SF0">
    <property type="entry name" value="PENICILLIN-SENSITIVE CARBOXYPEPTIDASE A"/>
    <property type="match status" value="1"/>
</dbReference>
<dbReference type="AlphaFoldDB" id="A0A2P8F8V2"/>
<dbReference type="Gene3D" id="3.40.710.10">
    <property type="entry name" value="DD-peptidase/beta-lactamase superfamily"/>
    <property type="match status" value="2"/>
</dbReference>
<evidence type="ECO:0000313" key="3">
    <source>
        <dbReference type="EMBL" id="PSL18128.1"/>
    </source>
</evidence>
<evidence type="ECO:0000313" key="4">
    <source>
        <dbReference type="Proteomes" id="UP000240418"/>
    </source>
</evidence>
<dbReference type="PANTHER" id="PTHR30023">
    <property type="entry name" value="D-ALANYL-D-ALANINE CARBOXYPEPTIDASE"/>
    <property type="match status" value="1"/>
</dbReference>
<dbReference type="GO" id="GO:0006508">
    <property type="term" value="P:proteolysis"/>
    <property type="evidence" value="ECO:0007669"/>
    <property type="project" value="InterPro"/>
</dbReference>
<sequence>MAGLLASTALPALANPPSVSLRPVLRPKSIAVKAAPSIDSVLQEAGLSGRVSFAVANAATGEILEQHGGATGQPPASVTKALTALYALEYLGPSHSFQTQLIAVGNVSGGVLDGDLVLRGGGDPTLDTNGLADLARMLRDAGIREVKGRFTVWGGALPHVEQIDDKQPAPAGYNPSISGLSLNFNRVHFEWKKGANGYAVSMDARSNKYRPEVSVAKMKIANRNLPVYTYQQVNGTDRWTVARSALGQGGARWLPVRQPEKYAGEVFRGLARAFGIVLKEPKVTQSAPRGSVLASIKSPPLINILQGMLKYSTNITAEMVGMAASQARGVAISDLRSSAQGMNAWAAETLNMQSARLVDHSGLGEASRMRVDELVKVLSLSNRQAALKPIMKEIALRDRTGKVDKAHPLKVRAKTGTLHFVSALAGYVDAPGGAEMTFAILTADLDARKRLIGPDRERPKGARTWNRRSKTLQQSLLERWGSIYGS</sequence>
<proteinExistence type="inferred from homology"/>
<organism evidence="3 4">
    <name type="scientific">Shimia abyssi</name>
    <dbReference type="NCBI Taxonomy" id="1662395"/>
    <lineage>
        <taxon>Bacteria</taxon>
        <taxon>Pseudomonadati</taxon>
        <taxon>Pseudomonadota</taxon>
        <taxon>Alphaproteobacteria</taxon>
        <taxon>Rhodobacterales</taxon>
        <taxon>Roseobacteraceae</taxon>
    </lineage>
</organism>
<keyword evidence="2" id="KW-0378">Hydrolase</keyword>